<reference evidence="1 2" key="1">
    <citation type="journal article" date="2024" name="Chem. Sci.">
        <title>Discovery of a lagriamide polyketide by integrated genome mining, isotopic labeling, and untargeted metabolomics.</title>
        <authorList>
            <person name="Fergusson C.H."/>
            <person name="Saulog J."/>
            <person name="Paulo B.S."/>
            <person name="Wilson D.M."/>
            <person name="Liu D.Y."/>
            <person name="Morehouse N.J."/>
            <person name="Waterworth S."/>
            <person name="Barkei J."/>
            <person name="Gray C.A."/>
            <person name="Kwan J.C."/>
            <person name="Eustaquio A.S."/>
            <person name="Linington R.G."/>
        </authorList>
    </citation>
    <scope>NUCLEOTIDE SEQUENCE [LARGE SCALE GENOMIC DNA]</scope>
    <source>
        <strain evidence="1 2">RL17-338-BIF-B</strain>
    </source>
</reference>
<name>A0ABV1LYB9_9BURK</name>
<dbReference type="Proteomes" id="UP001469089">
    <property type="component" value="Unassembled WGS sequence"/>
</dbReference>
<protein>
    <submittedName>
        <fullName evidence="1">Uncharacterized protein</fullName>
    </submittedName>
</protein>
<evidence type="ECO:0000313" key="2">
    <source>
        <dbReference type="Proteomes" id="UP001469089"/>
    </source>
</evidence>
<comment type="caution">
    <text evidence="1">The sequence shown here is derived from an EMBL/GenBank/DDBJ whole genome shotgun (WGS) entry which is preliminary data.</text>
</comment>
<evidence type="ECO:0000313" key="1">
    <source>
        <dbReference type="EMBL" id="MEQ5844284.1"/>
    </source>
</evidence>
<keyword evidence="1" id="KW-0614">Plasmid</keyword>
<geneLocation type="plasmid" evidence="1">
    <name>pl1</name>
</geneLocation>
<proteinExistence type="predicted"/>
<gene>
    <name evidence="1" type="ORF">N0A02_33010</name>
</gene>
<organism evidence="1 2">
    <name type="scientific">Paraburkholderia acidicola</name>
    <dbReference type="NCBI Taxonomy" id="1912599"/>
    <lineage>
        <taxon>Bacteria</taxon>
        <taxon>Pseudomonadati</taxon>
        <taxon>Pseudomonadota</taxon>
        <taxon>Betaproteobacteria</taxon>
        <taxon>Burkholderiales</taxon>
        <taxon>Burkholderiaceae</taxon>
        <taxon>Paraburkholderia</taxon>
    </lineage>
</organism>
<keyword evidence="2" id="KW-1185">Reference proteome</keyword>
<dbReference type="EMBL" id="JAOALG010000003">
    <property type="protein sequence ID" value="MEQ5844284.1"/>
    <property type="molecule type" value="Genomic_DNA"/>
</dbReference>
<accession>A0ABV1LYB9</accession>
<dbReference type="RefSeq" id="WP_349545883.1">
    <property type="nucleotide sequence ID" value="NZ_JAOALG010000003.1"/>
</dbReference>
<sequence>MLLAVLVMSAHAEDQQCKVARKNTVTQALAIVTEIDSHIEAVPPDEANYLQTEWTAAMKDNNMARYSLVSVRPYYPAWTLHGSLQRAKTDLSSMSGPAFGESLERYQVKKAAAVMVRLSFAVNDFMQYTQADNGRQQHVLSQEQQGHYSQQLGSLALMLSTYIDCTVDDIK</sequence>